<keyword evidence="2" id="KW-1185">Reference proteome</keyword>
<dbReference type="HOGENOM" id="CLU_2772155_0_0_11"/>
<dbReference type="PATRIC" id="fig|864564.6.peg.370"/>
<reference evidence="1 2" key="1">
    <citation type="submission" date="2010-12" db="EMBL/GenBank/DDBJ databases">
        <authorList>
            <person name="Muzny D."/>
            <person name="Qin X."/>
            <person name="Buhay C."/>
            <person name="Dugan-Rocha S."/>
            <person name="Ding Y."/>
            <person name="Chen G."/>
            <person name="Hawes A."/>
            <person name="Holder M."/>
            <person name="Jhangiani S."/>
            <person name="Johnson A."/>
            <person name="Khan Z."/>
            <person name="Li Z."/>
            <person name="Liu W."/>
            <person name="Liu X."/>
            <person name="Perez L."/>
            <person name="Shen H."/>
            <person name="Wang Q."/>
            <person name="Watt J."/>
            <person name="Xi L."/>
            <person name="Xin Y."/>
            <person name="Zhou J."/>
            <person name="Deng J."/>
            <person name="Jiang H."/>
            <person name="Liu Y."/>
            <person name="Qu J."/>
            <person name="Song X.-Z."/>
            <person name="Zhang L."/>
            <person name="Villasana D."/>
            <person name="Johnson A."/>
            <person name="Liu J."/>
            <person name="Liyanage D."/>
            <person name="Lorensuhewa L."/>
            <person name="Robinson T."/>
            <person name="Song A."/>
            <person name="Song B.-B."/>
            <person name="Dinh H."/>
            <person name="Thornton R."/>
            <person name="Coyle M."/>
            <person name="Francisco L."/>
            <person name="Jackson L."/>
            <person name="Javaid M."/>
            <person name="Korchina V."/>
            <person name="Kovar C."/>
            <person name="Mata R."/>
            <person name="Mathew T."/>
            <person name="Ngo R."/>
            <person name="Nguyen L."/>
            <person name="Nguyen N."/>
            <person name="Okwuonu G."/>
            <person name="Ongeri F."/>
            <person name="Pham C."/>
            <person name="Simmons D."/>
            <person name="Wilczek-Boney K."/>
            <person name="Hale W."/>
            <person name="Jakkamsetti A."/>
            <person name="Pham P."/>
            <person name="Ruth R."/>
            <person name="San Lucas F."/>
            <person name="Warren J."/>
            <person name="Zhang J."/>
            <person name="Zhao Z."/>
            <person name="Zhou C."/>
            <person name="Zhu D."/>
            <person name="Lee S."/>
            <person name="Bess C."/>
            <person name="Blankenburg K."/>
            <person name="Forbes L."/>
            <person name="Fu Q."/>
            <person name="Gubbala S."/>
            <person name="Hirani K."/>
            <person name="Jayaseelan J.C."/>
            <person name="Lara F."/>
            <person name="Munidasa M."/>
            <person name="Palculict T."/>
            <person name="Patil S."/>
            <person name="Pu L.-L."/>
            <person name="Saada N."/>
            <person name="Tang L."/>
            <person name="Weissenberger G."/>
            <person name="Zhu Y."/>
            <person name="Hemphill L."/>
            <person name="Shang Y."/>
            <person name="Youmans B."/>
            <person name="Ayvaz T."/>
            <person name="Ross M."/>
            <person name="Santibanez J."/>
            <person name="Aqrawi P."/>
            <person name="Gross S."/>
            <person name="Joshi V."/>
            <person name="Fowler G."/>
            <person name="Nazareth L."/>
            <person name="Reid J."/>
            <person name="Worley K."/>
            <person name="Petrosino J."/>
            <person name="Highlander S."/>
            <person name="Gibbs R."/>
        </authorList>
    </citation>
    <scope>NUCLEOTIDE SEQUENCE [LARGE SCALE GENOMIC DNA]</scope>
    <source>
        <strain evidence="1 2">DSM 10105</strain>
    </source>
</reference>
<organism evidence="1 2">
    <name type="scientific">Parascardovia denticolens DSM 10105 = JCM 12538</name>
    <dbReference type="NCBI Taxonomy" id="864564"/>
    <lineage>
        <taxon>Bacteria</taxon>
        <taxon>Bacillati</taxon>
        <taxon>Actinomycetota</taxon>
        <taxon>Actinomycetes</taxon>
        <taxon>Bifidobacteriales</taxon>
        <taxon>Bifidobacteriaceae</taxon>
        <taxon>Parascardovia</taxon>
    </lineage>
</organism>
<dbReference type="Proteomes" id="UP000004946">
    <property type="component" value="Chromosome"/>
</dbReference>
<sequence length="69" mass="7695">MRYVVWSRQYGPSAKLGRHEGGGPAGERLGFLYLPVQKDLFTGHSLQSTPWKGLGQWTTALAGHRGRRD</sequence>
<dbReference type="KEGG" id="pdo:PSDT_0339"/>
<dbReference type="EMBL" id="AEON01000002">
    <property type="protein sequence ID" value="EFT82648.1"/>
    <property type="molecule type" value="Genomic_DNA"/>
</dbReference>
<evidence type="ECO:0000313" key="2">
    <source>
        <dbReference type="Proteomes" id="UP000004946"/>
    </source>
</evidence>
<comment type="caution">
    <text evidence="1">The sequence shown here is derived from an EMBL/GenBank/DDBJ whole genome shotgun (WGS) entry which is preliminary data.</text>
</comment>
<evidence type="ECO:0000313" key="1">
    <source>
        <dbReference type="EMBL" id="EFT82648.1"/>
    </source>
</evidence>
<gene>
    <name evidence="1" type="ORF">HMPREF0620_1333</name>
</gene>
<dbReference type="AlphaFoldDB" id="E6K2U4"/>
<name>E6K2U4_PARDN</name>
<protein>
    <submittedName>
        <fullName evidence="1">Uncharacterized protein</fullName>
    </submittedName>
</protein>
<accession>E6K2U4</accession>
<proteinExistence type="predicted"/>